<sequence length="65" mass="7221">GAHFLSLRSYFAHLSKAPNPLKKDWSVMVKAGHDLNALIVPANLSNYSKLLNMAIKQNQLPPLTH</sequence>
<reference evidence="1" key="1">
    <citation type="journal article" date="2014" name="Front. Microbiol.">
        <title>High frequency of phylogenetically diverse reductive dehalogenase-homologous genes in deep subseafloor sedimentary metagenomes.</title>
        <authorList>
            <person name="Kawai M."/>
            <person name="Futagami T."/>
            <person name="Toyoda A."/>
            <person name="Takaki Y."/>
            <person name="Nishi S."/>
            <person name="Hori S."/>
            <person name="Arai W."/>
            <person name="Tsubouchi T."/>
            <person name="Morono Y."/>
            <person name="Uchiyama I."/>
            <person name="Ito T."/>
            <person name="Fujiyama A."/>
            <person name="Inagaki F."/>
            <person name="Takami H."/>
        </authorList>
    </citation>
    <scope>NUCLEOTIDE SEQUENCE</scope>
    <source>
        <strain evidence="1">Expedition CK06-06</strain>
    </source>
</reference>
<protein>
    <submittedName>
        <fullName evidence="1">Uncharacterized protein</fullName>
    </submittedName>
</protein>
<gene>
    <name evidence="1" type="ORF">S12H4_53572</name>
</gene>
<organism evidence="1">
    <name type="scientific">marine sediment metagenome</name>
    <dbReference type="NCBI Taxonomy" id="412755"/>
    <lineage>
        <taxon>unclassified sequences</taxon>
        <taxon>metagenomes</taxon>
        <taxon>ecological metagenomes</taxon>
    </lineage>
</organism>
<dbReference type="EMBL" id="BARW01034128">
    <property type="protein sequence ID" value="GAJ03576.1"/>
    <property type="molecule type" value="Genomic_DNA"/>
</dbReference>
<evidence type="ECO:0000313" key="1">
    <source>
        <dbReference type="EMBL" id="GAJ03576.1"/>
    </source>
</evidence>
<accession>X1UUM9</accession>
<name>X1UUM9_9ZZZZ</name>
<feature type="non-terminal residue" evidence="1">
    <location>
        <position position="1"/>
    </location>
</feature>
<comment type="caution">
    <text evidence="1">The sequence shown here is derived from an EMBL/GenBank/DDBJ whole genome shotgun (WGS) entry which is preliminary data.</text>
</comment>
<proteinExistence type="predicted"/>
<dbReference type="AlphaFoldDB" id="X1UUM9"/>